<evidence type="ECO:0000313" key="3">
    <source>
        <dbReference type="Proteomes" id="UP000307808"/>
    </source>
</evidence>
<dbReference type="AlphaFoldDB" id="A0A4U2YMV6"/>
<reference evidence="2 3" key="1">
    <citation type="submission" date="2019-04" db="EMBL/GenBank/DDBJ databases">
        <authorList>
            <person name="Dong K."/>
        </authorList>
    </citation>
    <scope>NUCLEOTIDE SEQUENCE [LARGE SCALE GENOMIC DNA]</scope>
    <source>
        <strain evidence="3">dk3543</strain>
    </source>
</reference>
<dbReference type="Proteomes" id="UP000307808">
    <property type="component" value="Unassembled WGS sequence"/>
</dbReference>
<keyword evidence="3" id="KW-1185">Reference proteome</keyword>
<evidence type="ECO:0000256" key="1">
    <source>
        <dbReference type="SAM" id="Phobius"/>
    </source>
</evidence>
<evidence type="ECO:0000313" key="2">
    <source>
        <dbReference type="EMBL" id="TKI62164.1"/>
    </source>
</evidence>
<keyword evidence="1" id="KW-0812">Transmembrane</keyword>
<feature type="transmembrane region" description="Helical" evidence="1">
    <location>
        <begin position="41"/>
        <end position="61"/>
    </location>
</feature>
<gene>
    <name evidence="2" type="ORF">FC770_07015</name>
</gene>
<accession>A0A4U2YMV6</accession>
<organism evidence="2 3">
    <name type="scientific">Nocardioides jishulii</name>
    <dbReference type="NCBI Taxonomy" id="2575440"/>
    <lineage>
        <taxon>Bacteria</taxon>
        <taxon>Bacillati</taxon>
        <taxon>Actinomycetota</taxon>
        <taxon>Actinomycetes</taxon>
        <taxon>Propionibacteriales</taxon>
        <taxon>Nocardioidaceae</taxon>
        <taxon>Nocardioides</taxon>
    </lineage>
</organism>
<keyword evidence="1" id="KW-0472">Membrane</keyword>
<dbReference type="EMBL" id="SZPY01000002">
    <property type="protein sequence ID" value="TKI62164.1"/>
    <property type="molecule type" value="Genomic_DNA"/>
</dbReference>
<dbReference type="RefSeq" id="WP_137065433.1">
    <property type="nucleotide sequence ID" value="NZ_CP040748.1"/>
</dbReference>
<keyword evidence="1" id="KW-1133">Transmembrane helix</keyword>
<proteinExistence type="predicted"/>
<name>A0A4U2YMV6_9ACTN</name>
<protein>
    <submittedName>
        <fullName evidence="2">Uncharacterized protein</fullName>
    </submittedName>
</protein>
<comment type="caution">
    <text evidence="2">The sequence shown here is derived from an EMBL/GenBank/DDBJ whole genome shotgun (WGS) entry which is preliminary data.</text>
</comment>
<dbReference type="PROSITE" id="PS51257">
    <property type="entry name" value="PROKAR_LIPOPROTEIN"/>
    <property type="match status" value="1"/>
</dbReference>
<feature type="transmembrane region" description="Helical" evidence="1">
    <location>
        <begin position="73"/>
        <end position="94"/>
    </location>
</feature>
<sequence>MFTDVRPLFMALQLTSLSLGCAGVLLGWSLAAADGGMDTVGAVILGLYGAGWSALGMLWTVSAASARGRGGTGWGTAWVGFVWQGAAVLFLLWVE</sequence>